<feature type="compositionally biased region" description="Low complexity" evidence="1">
    <location>
        <begin position="239"/>
        <end position="265"/>
    </location>
</feature>
<gene>
    <name evidence="2" type="ORF">BCR43DRAFT_285377</name>
</gene>
<protein>
    <submittedName>
        <fullName evidence="2">Uncharacterized protein</fullName>
    </submittedName>
</protein>
<evidence type="ECO:0000313" key="2">
    <source>
        <dbReference type="EMBL" id="ORY96716.1"/>
    </source>
</evidence>
<feature type="compositionally biased region" description="Low complexity" evidence="1">
    <location>
        <begin position="84"/>
        <end position="94"/>
    </location>
</feature>
<dbReference type="Proteomes" id="UP000242180">
    <property type="component" value="Unassembled WGS sequence"/>
</dbReference>
<dbReference type="OrthoDB" id="5563016at2759"/>
<keyword evidence="3" id="KW-1185">Reference proteome</keyword>
<sequence>MLSVHRHHHYGEDTANELAKLKADSWVLEEDEVDDSATLADTAPEDEAMFIKTAGGFDPCQRPRRVSPPALNIALLKRKKAVSLHSPLSPTPSLQQNSTLRLPSQPILPAQISQRSERRSSYTPQLNLQRIRGYDEDPFHDVNWQPPSPSSSYLPQRQPSSASSTTCCSTLSPQASFSSSDTSFSPIAASSSASPIAHPEHSSRFFRSALRKLSTSSSTSPVPPPLPRHAAPPPPWVPSSPSAPASTGSAGVAALPPAPAPTKSASLADKIKNRFQKKKNAAPRGGAGLPRSASLSSVTWTRLTTSFHGSRSPKREERKPAFQQVRFAKDVSVRETFSQYQYDRTSDPEAVCQHLTTTIATGIKDELNAYKLQEMPVHELSRAHTHFFF</sequence>
<feature type="region of interest" description="Disordered" evidence="1">
    <location>
        <begin position="137"/>
        <end position="265"/>
    </location>
</feature>
<dbReference type="EMBL" id="MCGN01000005">
    <property type="protein sequence ID" value="ORY96716.1"/>
    <property type="molecule type" value="Genomic_DNA"/>
</dbReference>
<comment type="caution">
    <text evidence="2">The sequence shown here is derived from an EMBL/GenBank/DDBJ whole genome shotgun (WGS) entry which is preliminary data.</text>
</comment>
<dbReference type="InParanoid" id="A0A1X2HEH9"/>
<feature type="compositionally biased region" description="Pro residues" evidence="1">
    <location>
        <begin position="221"/>
        <end position="238"/>
    </location>
</feature>
<name>A0A1X2HEH9_SYNRA</name>
<accession>A0A1X2HEH9</accession>
<dbReference type="OMA" id="FMATNTS"/>
<feature type="region of interest" description="Disordered" evidence="1">
    <location>
        <begin position="84"/>
        <end position="105"/>
    </location>
</feature>
<proteinExistence type="predicted"/>
<dbReference type="STRING" id="13706.A0A1X2HEH9"/>
<evidence type="ECO:0000256" key="1">
    <source>
        <dbReference type="SAM" id="MobiDB-lite"/>
    </source>
</evidence>
<feature type="region of interest" description="Disordered" evidence="1">
    <location>
        <begin position="110"/>
        <end position="129"/>
    </location>
</feature>
<organism evidence="2 3">
    <name type="scientific">Syncephalastrum racemosum</name>
    <name type="common">Filamentous fungus</name>
    <dbReference type="NCBI Taxonomy" id="13706"/>
    <lineage>
        <taxon>Eukaryota</taxon>
        <taxon>Fungi</taxon>
        <taxon>Fungi incertae sedis</taxon>
        <taxon>Mucoromycota</taxon>
        <taxon>Mucoromycotina</taxon>
        <taxon>Mucoromycetes</taxon>
        <taxon>Mucorales</taxon>
        <taxon>Syncephalastraceae</taxon>
        <taxon>Syncephalastrum</taxon>
    </lineage>
</organism>
<reference evidence="2 3" key="1">
    <citation type="submission" date="2016-07" db="EMBL/GenBank/DDBJ databases">
        <title>Pervasive Adenine N6-methylation of Active Genes in Fungi.</title>
        <authorList>
            <consortium name="DOE Joint Genome Institute"/>
            <person name="Mondo S.J."/>
            <person name="Dannebaum R.O."/>
            <person name="Kuo R.C."/>
            <person name="Labutti K."/>
            <person name="Haridas S."/>
            <person name="Kuo A."/>
            <person name="Salamov A."/>
            <person name="Ahrendt S.R."/>
            <person name="Lipzen A."/>
            <person name="Sullivan W."/>
            <person name="Andreopoulos W.B."/>
            <person name="Clum A."/>
            <person name="Lindquist E."/>
            <person name="Daum C."/>
            <person name="Ramamoorthy G.K."/>
            <person name="Gryganskyi A."/>
            <person name="Culley D."/>
            <person name="Magnuson J.K."/>
            <person name="James T.Y."/>
            <person name="O'Malley M.A."/>
            <person name="Stajich J.E."/>
            <person name="Spatafora J.W."/>
            <person name="Visel A."/>
            <person name="Grigoriev I.V."/>
        </authorList>
    </citation>
    <scope>NUCLEOTIDE SEQUENCE [LARGE SCALE GENOMIC DNA]</scope>
    <source>
        <strain evidence="2 3">NRRL 2496</strain>
    </source>
</reference>
<feature type="compositionally biased region" description="Low complexity" evidence="1">
    <location>
        <begin position="150"/>
        <end position="197"/>
    </location>
</feature>
<dbReference type="AlphaFoldDB" id="A0A1X2HEH9"/>
<evidence type="ECO:0000313" key="3">
    <source>
        <dbReference type="Proteomes" id="UP000242180"/>
    </source>
</evidence>